<dbReference type="GO" id="GO:0000785">
    <property type="term" value="C:chromatin"/>
    <property type="evidence" value="ECO:0007669"/>
    <property type="project" value="TreeGrafter"/>
</dbReference>
<dbReference type="EMBL" id="BGZK01000463">
    <property type="protein sequence ID" value="GBP45051.1"/>
    <property type="molecule type" value="Genomic_DNA"/>
</dbReference>
<proteinExistence type="inferred from homology"/>
<evidence type="ECO:0000256" key="1">
    <source>
        <dbReference type="ARBA" id="ARBA00004123"/>
    </source>
</evidence>
<feature type="region of interest" description="Disordered" evidence="4">
    <location>
        <begin position="21"/>
        <end position="56"/>
    </location>
</feature>
<dbReference type="SUPFAM" id="SSF54236">
    <property type="entry name" value="Ubiquitin-like"/>
    <property type="match status" value="1"/>
</dbReference>
<dbReference type="InterPro" id="IPR029071">
    <property type="entry name" value="Ubiquitin-like_domsf"/>
</dbReference>
<comment type="subcellular location">
    <subcellularLocation>
        <location evidence="1">Nucleus</location>
    </subcellularLocation>
</comment>
<reference evidence="6 7" key="1">
    <citation type="journal article" date="2019" name="Commun. Biol.">
        <title>The bagworm genome reveals a unique fibroin gene that provides high tensile strength.</title>
        <authorList>
            <person name="Kono N."/>
            <person name="Nakamura H."/>
            <person name="Ohtoshi R."/>
            <person name="Tomita M."/>
            <person name="Numata K."/>
            <person name="Arakawa K."/>
        </authorList>
    </citation>
    <scope>NUCLEOTIDE SEQUENCE [LARGE SCALE GENOMIC DNA]</scope>
</reference>
<dbReference type="GO" id="GO:0045089">
    <property type="term" value="P:positive regulation of innate immune response"/>
    <property type="evidence" value="ECO:0007669"/>
    <property type="project" value="TreeGrafter"/>
</dbReference>
<evidence type="ECO:0000256" key="3">
    <source>
        <dbReference type="ARBA" id="ARBA00023242"/>
    </source>
</evidence>
<dbReference type="GO" id="GO:0003712">
    <property type="term" value="F:transcription coregulator activity"/>
    <property type="evidence" value="ECO:0007669"/>
    <property type="project" value="TreeGrafter"/>
</dbReference>
<evidence type="ECO:0000256" key="4">
    <source>
        <dbReference type="SAM" id="MobiDB-lite"/>
    </source>
</evidence>
<feature type="compositionally biased region" description="Low complexity" evidence="4">
    <location>
        <begin position="82"/>
        <end position="101"/>
    </location>
</feature>
<dbReference type="STRING" id="151549.A0A4C1W1W1"/>
<dbReference type="PROSITE" id="PS50053">
    <property type="entry name" value="UBIQUITIN_2"/>
    <property type="match status" value="1"/>
</dbReference>
<dbReference type="OrthoDB" id="10039914at2759"/>
<keyword evidence="7" id="KW-1185">Reference proteome</keyword>
<name>A0A4C1W1W1_EUMVA</name>
<dbReference type="InterPro" id="IPR000626">
    <property type="entry name" value="Ubiquitin-like_dom"/>
</dbReference>
<accession>A0A4C1W1W1</accession>
<comment type="caution">
    <text evidence="6">The sequence shown here is derived from an EMBL/GenBank/DDBJ whole genome shotgun (WGS) entry which is preliminary data.</text>
</comment>
<dbReference type="Pfam" id="PF00240">
    <property type="entry name" value="ubiquitin"/>
    <property type="match status" value="1"/>
</dbReference>
<evidence type="ECO:0000313" key="7">
    <source>
        <dbReference type="Proteomes" id="UP000299102"/>
    </source>
</evidence>
<dbReference type="PANTHER" id="PTHR13293:SF6">
    <property type="entry name" value="AKIRIN-RELATED"/>
    <property type="match status" value="1"/>
</dbReference>
<evidence type="ECO:0000259" key="5">
    <source>
        <dbReference type="PROSITE" id="PS50053"/>
    </source>
</evidence>
<dbReference type="GO" id="GO:0045944">
    <property type="term" value="P:positive regulation of transcription by RNA polymerase II"/>
    <property type="evidence" value="ECO:0007669"/>
    <property type="project" value="TreeGrafter"/>
</dbReference>
<dbReference type="CDD" id="cd22240">
    <property type="entry name" value="akirin"/>
    <property type="match status" value="1"/>
</dbReference>
<evidence type="ECO:0000256" key="2">
    <source>
        <dbReference type="ARBA" id="ARBA00005625"/>
    </source>
</evidence>
<dbReference type="PANTHER" id="PTHR13293">
    <property type="entry name" value="AKIRIN-RELATED"/>
    <property type="match status" value="1"/>
</dbReference>
<sequence length="297" mass="33715">MACATLKRNLDWESMSQLPAKRRRCAPFAASSNTSPGIKMSESRSSTFGETVSAPAKLTPERMAQEICDEIKRLQRRRQLRLSSGAAASCSSSSGSEGDSSPPHRPQHMHGTNKTHHRALFTFKQVRMICERMLRDQEAALRAEYDAALSSKLAEQYEAFVRFNLDQVQRRPPPTCMPLSMDSDHQMHQDLVPSCIPVDDQKLLLFGRPLADEKTLQAYPTIKEGTKLNLVVKKPDGLFETCIKHYKRYGYTDAEATRAANETVKIIQRKIDEMSWDDIERLSYSCMNIRNRNMKTA</sequence>
<dbReference type="Proteomes" id="UP000299102">
    <property type="component" value="Unassembled WGS sequence"/>
</dbReference>
<comment type="similarity">
    <text evidence="2">Belongs to the akirin family.</text>
</comment>
<keyword evidence="3" id="KW-0539">Nucleus</keyword>
<dbReference type="AlphaFoldDB" id="A0A4C1W1W1"/>
<dbReference type="Gene3D" id="3.10.20.90">
    <property type="entry name" value="Phosphatidylinositol 3-kinase Catalytic Subunit, Chain A, domain 1"/>
    <property type="match status" value="1"/>
</dbReference>
<feature type="compositionally biased region" description="Basic residues" evidence="4">
    <location>
        <begin position="105"/>
        <end position="116"/>
    </location>
</feature>
<organism evidence="6 7">
    <name type="scientific">Eumeta variegata</name>
    <name type="common">Bagworm moth</name>
    <name type="synonym">Eumeta japonica</name>
    <dbReference type="NCBI Taxonomy" id="151549"/>
    <lineage>
        <taxon>Eukaryota</taxon>
        <taxon>Metazoa</taxon>
        <taxon>Ecdysozoa</taxon>
        <taxon>Arthropoda</taxon>
        <taxon>Hexapoda</taxon>
        <taxon>Insecta</taxon>
        <taxon>Pterygota</taxon>
        <taxon>Neoptera</taxon>
        <taxon>Endopterygota</taxon>
        <taxon>Lepidoptera</taxon>
        <taxon>Glossata</taxon>
        <taxon>Ditrysia</taxon>
        <taxon>Tineoidea</taxon>
        <taxon>Psychidae</taxon>
        <taxon>Oiketicinae</taxon>
        <taxon>Eumeta</taxon>
    </lineage>
</organism>
<dbReference type="GO" id="GO:0005634">
    <property type="term" value="C:nucleus"/>
    <property type="evidence" value="ECO:0007669"/>
    <property type="project" value="UniProtKB-SubCell"/>
</dbReference>
<protein>
    <submittedName>
        <fullName evidence="6">Akirin</fullName>
    </submittedName>
</protein>
<feature type="domain" description="Ubiquitin-like" evidence="5">
    <location>
        <begin position="196"/>
        <end position="237"/>
    </location>
</feature>
<dbReference type="InterPro" id="IPR024132">
    <property type="entry name" value="Akirin"/>
</dbReference>
<feature type="region of interest" description="Disordered" evidence="4">
    <location>
        <begin position="82"/>
        <end position="116"/>
    </location>
</feature>
<evidence type="ECO:0000313" key="6">
    <source>
        <dbReference type="EMBL" id="GBP45051.1"/>
    </source>
</evidence>
<gene>
    <name evidence="6" type="primary">akirin</name>
    <name evidence="6" type="ORF">EVAR_23526_1</name>
</gene>